<feature type="non-terminal residue" evidence="2">
    <location>
        <position position="37"/>
    </location>
</feature>
<evidence type="ECO:0000313" key="3">
    <source>
        <dbReference type="Proteomes" id="UP000265520"/>
    </source>
</evidence>
<organism evidence="2 3">
    <name type="scientific">Trifolium medium</name>
    <dbReference type="NCBI Taxonomy" id="97028"/>
    <lineage>
        <taxon>Eukaryota</taxon>
        <taxon>Viridiplantae</taxon>
        <taxon>Streptophyta</taxon>
        <taxon>Embryophyta</taxon>
        <taxon>Tracheophyta</taxon>
        <taxon>Spermatophyta</taxon>
        <taxon>Magnoliopsida</taxon>
        <taxon>eudicotyledons</taxon>
        <taxon>Gunneridae</taxon>
        <taxon>Pentapetalae</taxon>
        <taxon>rosids</taxon>
        <taxon>fabids</taxon>
        <taxon>Fabales</taxon>
        <taxon>Fabaceae</taxon>
        <taxon>Papilionoideae</taxon>
        <taxon>50 kb inversion clade</taxon>
        <taxon>NPAAA clade</taxon>
        <taxon>Hologalegina</taxon>
        <taxon>IRL clade</taxon>
        <taxon>Trifolieae</taxon>
        <taxon>Trifolium</taxon>
    </lineage>
</organism>
<comment type="caution">
    <text evidence="2">The sequence shown here is derived from an EMBL/GenBank/DDBJ whole genome shotgun (WGS) entry which is preliminary data.</text>
</comment>
<feature type="region of interest" description="Disordered" evidence="1">
    <location>
        <begin position="1"/>
        <end position="37"/>
    </location>
</feature>
<protein>
    <submittedName>
        <fullName evidence="2">Uncharacterized protein</fullName>
    </submittedName>
</protein>
<dbReference type="AlphaFoldDB" id="A0A392STK1"/>
<dbReference type="Proteomes" id="UP000265520">
    <property type="component" value="Unassembled WGS sequence"/>
</dbReference>
<evidence type="ECO:0000313" key="2">
    <source>
        <dbReference type="EMBL" id="MCI51544.1"/>
    </source>
</evidence>
<accession>A0A392STK1</accession>
<name>A0A392STK1_9FABA</name>
<reference evidence="2 3" key="1">
    <citation type="journal article" date="2018" name="Front. Plant Sci.">
        <title>Red Clover (Trifolium pratense) and Zigzag Clover (T. medium) - A Picture of Genomic Similarities and Differences.</title>
        <authorList>
            <person name="Dluhosova J."/>
            <person name="Istvanek J."/>
            <person name="Nedelnik J."/>
            <person name="Repkova J."/>
        </authorList>
    </citation>
    <scope>NUCLEOTIDE SEQUENCE [LARGE SCALE GENOMIC DNA]</scope>
    <source>
        <strain evidence="3">cv. 10/8</strain>
        <tissue evidence="2">Leaf</tissue>
    </source>
</reference>
<evidence type="ECO:0000256" key="1">
    <source>
        <dbReference type="SAM" id="MobiDB-lite"/>
    </source>
</evidence>
<proteinExistence type="predicted"/>
<dbReference type="EMBL" id="LXQA010433499">
    <property type="protein sequence ID" value="MCI51544.1"/>
    <property type="molecule type" value="Genomic_DNA"/>
</dbReference>
<feature type="compositionally biased region" description="Low complexity" evidence="1">
    <location>
        <begin position="12"/>
        <end position="23"/>
    </location>
</feature>
<keyword evidence="3" id="KW-1185">Reference proteome</keyword>
<sequence length="37" mass="3660">MKQQEYIPAPAPGAAQATTTPNTHTIAPGATTPAPSA</sequence>